<proteinExistence type="predicted"/>
<keyword evidence="3" id="KW-1185">Reference proteome</keyword>
<comment type="caution">
    <text evidence="2">The sequence shown here is derived from an EMBL/GenBank/DDBJ whole genome shotgun (WGS) entry which is preliminary data.</text>
</comment>
<accession>A0AAV2MVG5</accession>
<name>A0AAV2MVG5_9HYME</name>
<dbReference type="EMBL" id="CAXIPU020000067">
    <property type="protein sequence ID" value="CAL1671579.1"/>
    <property type="molecule type" value="Genomic_DNA"/>
</dbReference>
<dbReference type="AlphaFoldDB" id="A0AAV2MVG5"/>
<feature type="compositionally biased region" description="Basic residues" evidence="1">
    <location>
        <begin position="73"/>
        <end position="82"/>
    </location>
</feature>
<organism evidence="2 3">
    <name type="scientific">Lasius platythorax</name>
    <dbReference type="NCBI Taxonomy" id="488582"/>
    <lineage>
        <taxon>Eukaryota</taxon>
        <taxon>Metazoa</taxon>
        <taxon>Ecdysozoa</taxon>
        <taxon>Arthropoda</taxon>
        <taxon>Hexapoda</taxon>
        <taxon>Insecta</taxon>
        <taxon>Pterygota</taxon>
        <taxon>Neoptera</taxon>
        <taxon>Endopterygota</taxon>
        <taxon>Hymenoptera</taxon>
        <taxon>Apocrita</taxon>
        <taxon>Aculeata</taxon>
        <taxon>Formicoidea</taxon>
        <taxon>Formicidae</taxon>
        <taxon>Formicinae</taxon>
        <taxon>Lasius</taxon>
        <taxon>Lasius</taxon>
    </lineage>
</organism>
<evidence type="ECO:0000313" key="3">
    <source>
        <dbReference type="Proteomes" id="UP001497644"/>
    </source>
</evidence>
<evidence type="ECO:0000313" key="2">
    <source>
        <dbReference type="EMBL" id="CAL1671579.1"/>
    </source>
</evidence>
<protein>
    <submittedName>
        <fullName evidence="2">Uncharacterized protein</fullName>
    </submittedName>
</protein>
<gene>
    <name evidence="2" type="ORF">LPLAT_LOCUS1959</name>
</gene>
<sequence length="130" mass="14056">MTGIDEDRLDLIASSLSPFPLNSNDDVDMDVESVLINDAVYDFQPSSITIDGSSVPGKTCDIRSSLAPDKHTSLNRRNKRKKTETLNPPLVSTGSVVGEGDSIISDKHADISVNNIVSDILVNNNYLNPL</sequence>
<evidence type="ECO:0000256" key="1">
    <source>
        <dbReference type="SAM" id="MobiDB-lite"/>
    </source>
</evidence>
<feature type="region of interest" description="Disordered" evidence="1">
    <location>
        <begin position="63"/>
        <end position="92"/>
    </location>
</feature>
<reference evidence="2" key="1">
    <citation type="submission" date="2024-04" db="EMBL/GenBank/DDBJ databases">
        <authorList>
            <consortium name="Molecular Ecology Group"/>
        </authorList>
    </citation>
    <scope>NUCLEOTIDE SEQUENCE</scope>
</reference>
<dbReference type="Proteomes" id="UP001497644">
    <property type="component" value="Unassembled WGS sequence"/>
</dbReference>